<evidence type="ECO:0000313" key="3">
    <source>
        <dbReference type="Proteomes" id="UP000275267"/>
    </source>
</evidence>
<accession>A0A3L6TLN8</accession>
<evidence type="ECO:0000256" key="1">
    <source>
        <dbReference type="SAM" id="MobiDB-lite"/>
    </source>
</evidence>
<dbReference type="AlphaFoldDB" id="A0A3L6TLN8"/>
<reference evidence="3" key="1">
    <citation type="journal article" date="2019" name="Nat. Commun.">
        <title>The genome of broomcorn millet.</title>
        <authorList>
            <person name="Zou C."/>
            <person name="Miki D."/>
            <person name="Li D."/>
            <person name="Tang Q."/>
            <person name="Xiao L."/>
            <person name="Rajput S."/>
            <person name="Deng P."/>
            <person name="Jia W."/>
            <person name="Huang R."/>
            <person name="Zhang M."/>
            <person name="Sun Y."/>
            <person name="Hu J."/>
            <person name="Fu X."/>
            <person name="Schnable P.S."/>
            <person name="Li F."/>
            <person name="Zhang H."/>
            <person name="Feng B."/>
            <person name="Zhu X."/>
            <person name="Liu R."/>
            <person name="Schnable J.C."/>
            <person name="Zhu J.-K."/>
            <person name="Zhang H."/>
        </authorList>
    </citation>
    <scope>NUCLEOTIDE SEQUENCE [LARGE SCALE GENOMIC DNA]</scope>
</reference>
<keyword evidence="3" id="KW-1185">Reference proteome</keyword>
<feature type="region of interest" description="Disordered" evidence="1">
    <location>
        <begin position="1"/>
        <end position="36"/>
    </location>
</feature>
<evidence type="ECO:0000313" key="2">
    <source>
        <dbReference type="EMBL" id="RLN41162.1"/>
    </source>
</evidence>
<name>A0A3L6TLN8_PANMI</name>
<dbReference type="EMBL" id="PQIB02000001">
    <property type="protein sequence ID" value="RLN41162.1"/>
    <property type="molecule type" value="Genomic_DNA"/>
</dbReference>
<organism evidence="2 3">
    <name type="scientific">Panicum miliaceum</name>
    <name type="common">Proso millet</name>
    <name type="synonym">Broomcorn millet</name>
    <dbReference type="NCBI Taxonomy" id="4540"/>
    <lineage>
        <taxon>Eukaryota</taxon>
        <taxon>Viridiplantae</taxon>
        <taxon>Streptophyta</taxon>
        <taxon>Embryophyta</taxon>
        <taxon>Tracheophyta</taxon>
        <taxon>Spermatophyta</taxon>
        <taxon>Magnoliopsida</taxon>
        <taxon>Liliopsida</taxon>
        <taxon>Poales</taxon>
        <taxon>Poaceae</taxon>
        <taxon>PACMAD clade</taxon>
        <taxon>Panicoideae</taxon>
        <taxon>Panicodae</taxon>
        <taxon>Paniceae</taxon>
        <taxon>Panicinae</taxon>
        <taxon>Panicum</taxon>
        <taxon>Panicum sect. Panicum</taxon>
    </lineage>
</organism>
<sequence>MAQKRKAGGTSAPSSEEAGAVITAPEVGRESTKADEVEDIANGTFEVQLEECGVSAEDIAAYRRIDARLAEVAANARQAARAAQPSTSQMMTRGRGKETESASNEAVEQYRRLREDELQYDGEVDPRDFLLKYEASVESNGGGPAIKAKAFVPALKGSAQHWYASLPKGYIHSRSQLRLKLLTSFRGLSIEELTSCNFHNCK</sequence>
<protein>
    <submittedName>
        <fullName evidence="2">Gag protein-maize</fullName>
    </submittedName>
</protein>
<feature type="region of interest" description="Disordered" evidence="1">
    <location>
        <begin position="78"/>
        <end position="107"/>
    </location>
</feature>
<dbReference type="STRING" id="4540.A0A3L6TLN8"/>
<comment type="caution">
    <text evidence="2">The sequence shown here is derived from an EMBL/GenBank/DDBJ whole genome shotgun (WGS) entry which is preliminary data.</text>
</comment>
<proteinExistence type="predicted"/>
<dbReference type="Proteomes" id="UP000275267">
    <property type="component" value="Unassembled WGS sequence"/>
</dbReference>
<gene>
    <name evidence="2" type="ORF">C2845_PM01G44020</name>
</gene>